<dbReference type="EC" id="7.1.1.2" evidence="4 18"/>
<evidence type="ECO:0000256" key="14">
    <source>
        <dbReference type="ARBA" id="ARBA00023075"/>
    </source>
</evidence>
<keyword evidence="15 18" id="KW-0496">Mitochondrion</keyword>
<evidence type="ECO:0000313" key="21">
    <source>
        <dbReference type="EMBL" id="ACY35974.1"/>
    </source>
</evidence>
<keyword evidence="12 18" id="KW-1133">Transmembrane helix</keyword>
<keyword evidence="6" id="KW-0813">Transport</keyword>
<evidence type="ECO:0000256" key="2">
    <source>
        <dbReference type="ARBA" id="ARBA00004448"/>
    </source>
</evidence>
<dbReference type="AlphaFoldDB" id="D0UY30"/>
<evidence type="ECO:0000259" key="20">
    <source>
        <dbReference type="Pfam" id="PF00361"/>
    </source>
</evidence>
<evidence type="ECO:0000256" key="6">
    <source>
        <dbReference type="ARBA" id="ARBA00022448"/>
    </source>
</evidence>
<evidence type="ECO:0000256" key="12">
    <source>
        <dbReference type="ARBA" id="ARBA00022989"/>
    </source>
</evidence>
<evidence type="ECO:0000256" key="11">
    <source>
        <dbReference type="ARBA" id="ARBA00022982"/>
    </source>
</evidence>
<feature type="transmembrane region" description="Helical" evidence="18">
    <location>
        <begin position="300"/>
        <end position="318"/>
    </location>
</feature>
<protein>
    <recommendedName>
        <fullName evidence="5 18">NADH-ubiquinone oxidoreductase chain 2</fullName>
        <ecNumber evidence="4 18">7.1.1.2</ecNumber>
    </recommendedName>
</protein>
<evidence type="ECO:0000256" key="8">
    <source>
        <dbReference type="ARBA" id="ARBA00022692"/>
    </source>
</evidence>
<feature type="transmembrane region" description="Helical" evidence="18">
    <location>
        <begin position="82"/>
        <end position="105"/>
    </location>
</feature>
<keyword evidence="11 18" id="KW-0249">Electron transport</keyword>
<comment type="subcellular location">
    <subcellularLocation>
        <location evidence="2 18">Mitochondrion inner membrane</location>
        <topology evidence="2 18">Multi-pass membrane protein</topology>
    </subcellularLocation>
</comment>
<feature type="transmembrane region" description="Helical" evidence="18">
    <location>
        <begin position="228"/>
        <end position="247"/>
    </location>
</feature>
<feature type="transmembrane region" description="Helical" evidence="18">
    <location>
        <begin position="189"/>
        <end position="207"/>
    </location>
</feature>
<feature type="transmembrane region" description="Helical" evidence="18">
    <location>
        <begin position="57"/>
        <end position="76"/>
    </location>
</feature>
<comment type="function">
    <text evidence="18">Core subunit of the mitochondrial membrane respiratory chain NADH dehydrogenase (Complex I) which catalyzes electron transfer from NADH through the respiratory chain, using ubiquinone as an electron acceptor. Essential for the catalytic activity and assembly of complex I.</text>
</comment>
<keyword evidence="16 18" id="KW-0472">Membrane</keyword>
<dbReference type="PRINTS" id="PR01436">
    <property type="entry name" value="NADHDHGNASE2"/>
</dbReference>
<feature type="chain" id="PRO_5003017668" description="NADH-ubiquinone oxidoreductase chain 2" evidence="19">
    <location>
        <begin position="20"/>
        <end position="320"/>
    </location>
</feature>
<reference evidence="21" key="1">
    <citation type="journal article" date="2009" name="Invertebr. Syst.">
        <title>The symbiotic mites of some Appalachian Xystodesmidae (Diplopoda : Polydesmida) and the complete mitochondrial genome sequence of the mite Stylochyrus rarior (Berlese) (Acari : Mesostigmata : Ologamasidae).</title>
        <authorList>
            <person name="Swafford L."/>
            <person name="Bond J.E."/>
        </authorList>
    </citation>
    <scope>NUCLEOTIDE SEQUENCE</scope>
</reference>
<evidence type="ECO:0000256" key="5">
    <source>
        <dbReference type="ARBA" id="ARBA00021008"/>
    </source>
</evidence>
<keyword evidence="7 18" id="KW-0679">Respiratory chain</keyword>
<comment type="similarity">
    <text evidence="3 18">Belongs to the complex I subunit 2 family.</text>
</comment>
<dbReference type="RefSeq" id="YP_003288837.1">
    <property type="nucleotide sequence ID" value="NC_013474.2"/>
</dbReference>
<comment type="function">
    <text evidence="1">Core subunit of the mitochondrial membrane respiratory chain NADH dehydrogenase (Complex I) that is believed to belong to the minimal assembly required for catalysis. Complex I functions in the transfer of electrons from NADH to the respiratory chain. The immediate electron acceptor for the enzyme is believed to be ubiquinone.</text>
</comment>
<evidence type="ECO:0000256" key="19">
    <source>
        <dbReference type="SAM" id="SignalP"/>
    </source>
</evidence>
<evidence type="ECO:0000256" key="16">
    <source>
        <dbReference type="ARBA" id="ARBA00023136"/>
    </source>
</evidence>
<evidence type="ECO:0000256" key="13">
    <source>
        <dbReference type="ARBA" id="ARBA00023027"/>
    </source>
</evidence>
<dbReference type="InterPro" id="IPR050175">
    <property type="entry name" value="Complex_I_Subunit_2"/>
</dbReference>
<evidence type="ECO:0000256" key="7">
    <source>
        <dbReference type="ARBA" id="ARBA00022660"/>
    </source>
</evidence>
<dbReference type="PANTHER" id="PTHR46552">
    <property type="entry name" value="NADH-UBIQUINONE OXIDOREDUCTASE CHAIN 2"/>
    <property type="match status" value="1"/>
</dbReference>
<feature type="signal peptide" evidence="19">
    <location>
        <begin position="1"/>
        <end position="19"/>
    </location>
</feature>
<geneLocation type="mitochondrion" evidence="21"/>
<feature type="transmembrane region" description="Helical" evidence="18">
    <location>
        <begin position="166"/>
        <end position="183"/>
    </location>
</feature>
<sequence length="320" mass="37425">MNTMSLLFYSMLIFSTLLAFSSNNWFQLWAALEVNMMVFIPIMFNKNNLSIMSMIKYFIFQSSASIIFLLSNLSSFSNLSNVWINLFIMMSMSIKLGMAPIYFWLPQMIEGLNWLNMTILLTWQKLIPLFIISCMTFNTKLNSVIIIISAMLGSLMMIKQTSLRKLLAYSSITHMAWILFLITNQSMYWTFYFICYSILSVLIYFFMKTHNLSSLFEGLYTLNFNNKILLMTIFMSISGLPPFLGFYPKWMALNMAYNSALFVIVFLILSSLINIFIYLRISYPLIMSKTMMNKSSKIKNYNLFMMNLMSLIIFIPLMKL</sequence>
<evidence type="ECO:0000256" key="10">
    <source>
        <dbReference type="ARBA" id="ARBA00022967"/>
    </source>
</evidence>
<evidence type="ECO:0000256" key="15">
    <source>
        <dbReference type="ARBA" id="ARBA00023128"/>
    </source>
</evidence>
<dbReference type="GO" id="GO:0006120">
    <property type="term" value="P:mitochondrial electron transport, NADH to ubiquinone"/>
    <property type="evidence" value="ECO:0007669"/>
    <property type="project" value="InterPro"/>
</dbReference>
<keyword evidence="10 18" id="KW-1278">Translocase</keyword>
<evidence type="ECO:0000256" key="9">
    <source>
        <dbReference type="ARBA" id="ARBA00022792"/>
    </source>
</evidence>
<dbReference type="GO" id="GO:0008137">
    <property type="term" value="F:NADH dehydrogenase (ubiquinone) activity"/>
    <property type="evidence" value="ECO:0007669"/>
    <property type="project" value="UniProtKB-EC"/>
</dbReference>
<dbReference type="CTD" id="4536"/>
<dbReference type="PANTHER" id="PTHR46552:SF1">
    <property type="entry name" value="NADH-UBIQUINONE OXIDOREDUCTASE CHAIN 2"/>
    <property type="match status" value="1"/>
</dbReference>
<evidence type="ECO:0000256" key="4">
    <source>
        <dbReference type="ARBA" id="ARBA00012944"/>
    </source>
</evidence>
<dbReference type="InterPro" id="IPR001750">
    <property type="entry name" value="ND/Mrp_TM"/>
</dbReference>
<comment type="catalytic activity">
    <reaction evidence="17 18">
        <text>a ubiquinone + NADH + 5 H(+)(in) = a ubiquinol + NAD(+) + 4 H(+)(out)</text>
        <dbReference type="Rhea" id="RHEA:29091"/>
        <dbReference type="Rhea" id="RHEA-COMP:9565"/>
        <dbReference type="Rhea" id="RHEA-COMP:9566"/>
        <dbReference type="ChEBI" id="CHEBI:15378"/>
        <dbReference type="ChEBI" id="CHEBI:16389"/>
        <dbReference type="ChEBI" id="CHEBI:17976"/>
        <dbReference type="ChEBI" id="CHEBI:57540"/>
        <dbReference type="ChEBI" id="CHEBI:57945"/>
        <dbReference type="EC" id="7.1.1.2"/>
    </reaction>
</comment>
<feature type="domain" description="NADH:quinone oxidoreductase/Mrp antiporter transmembrane" evidence="20">
    <location>
        <begin position="22"/>
        <end position="273"/>
    </location>
</feature>
<keyword evidence="9 18" id="KW-0999">Mitochondrion inner membrane</keyword>
<accession>D0UY30</accession>
<keyword evidence="8 18" id="KW-0812">Transmembrane</keyword>
<dbReference type="InterPro" id="IPR003917">
    <property type="entry name" value="NADH_UbQ_OxRdtase_chain2"/>
</dbReference>
<dbReference type="EMBL" id="GQ927176">
    <property type="protein sequence ID" value="ACY35974.1"/>
    <property type="molecule type" value="Genomic_DNA"/>
</dbReference>
<evidence type="ECO:0000256" key="3">
    <source>
        <dbReference type="ARBA" id="ARBA00007012"/>
    </source>
</evidence>
<dbReference type="GO" id="GO:0005743">
    <property type="term" value="C:mitochondrial inner membrane"/>
    <property type="evidence" value="ECO:0007669"/>
    <property type="project" value="UniProtKB-SubCell"/>
</dbReference>
<evidence type="ECO:0000256" key="18">
    <source>
        <dbReference type="RuleBase" id="RU003403"/>
    </source>
</evidence>
<proteinExistence type="inferred from homology"/>
<keyword evidence="14 18" id="KW-0830">Ubiquinone</keyword>
<evidence type="ECO:0000256" key="17">
    <source>
        <dbReference type="ARBA" id="ARBA00049551"/>
    </source>
</evidence>
<gene>
    <name evidence="21" type="primary">ND2</name>
</gene>
<name>D0UY30_STYRA</name>
<dbReference type="Pfam" id="PF00361">
    <property type="entry name" value="Proton_antipo_M"/>
    <property type="match status" value="1"/>
</dbReference>
<keyword evidence="13 18" id="KW-0520">NAD</keyword>
<evidence type="ECO:0000256" key="1">
    <source>
        <dbReference type="ARBA" id="ARBA00003257"/>
    </source>
</evidence>
<keyword evidence="19" id="KW-0732">Signal</keyword>
<feature type="transmembrane region" description="Helical" evidence="18">
    <location>
        <begin position="259"/>
        <end position="279"/>
    </location>
</feature>
<dbReference type="GeneID" id="8560265"/>
<organism evidence="21">
    <name type="scientific">Stylochyrus rarior</name>
    <name type="common">Mite</name>
    <dbReference type="NCBI Taxonomy" id="679428"/>
    <lineage>
        <taxon>Eukaryota</taxon>
        <taxon>Metazoa</taxon>
        <taxon>Ecdysozoa</taxon>
        <taxon>Arthropoda</taxon>
        <taxon>Chelicerata</taxon>
        <taxon>Arachnida</taxon>
        <taxon>Acari</taxon>
        <taxon>Parasitiformes</taxon>
        <taxon>Mesostigmata</taxon>
        <taxon>Gamasina</taxon>
        <taxon>Ascoidea</taxon>
        <taxon>Ologamasidae</taxon>
        <taxon>Stylochyrus</taxon>
    </lineage>
</organism>